<evidence type="ECO:0000313" key="3">
    <source>
        <dbReference type="EMBL" id="KAJ4823614.1"/>
    </source>
</evidence>
<feature type="domain" description="CCHC-type" evidence="2">
    <location>
        <begin position="85"/>
        <end position="98"/>
    </location>
</feature>
<evidence type="ECO:0000313" key="4">
    <source>
        <dbReference type="Proteomes" id="UP001141552"/>
    </source>
</evidence>
<dbReference type="GO" id="GO:0008270">
    <property type="term" value="F:zinc ion binding"/>
    <property type="evidence" value="ECO:0007669"/>
    <property type="project" value="UniProtKB-KW"/>
</dbReference>
<keyword evidence="4" id="KW-1185">Reference proteome</keyword>
<reference evidence="3" key="1">
    <citation type="submission" date="2022-02" db="EMBL/GenBank/DDBJ databases">
        <authorList>
            <person name="Henning P.M."/>
            <person name="McCubbin A.G."/>
            <person name="Shore J.S."/>
        </authorList>
    </citation>
    <scope>NUCLEOTIDE SEQUENCE</scope>
    <source>
        <strain evidence="3">F60SS</strain>
        <tissue evidence="3">Leaves</tissue>
    </source>
</reference>
<dbReference type="GO" id="GO:0003676">
    <property type="term" value="F:nucleic acid binding"/>
    <property type="evidence" value="ECO:0007669"/>
    <property type="project" value="InterPro"/>
</dbReference>
<dbReference type="InterPro" id="IPR001878">
    <property type="entry name" value="Znf_CCHC"/>
</dbReference>
<keyword evidence="1" id="KW-0863">Zinc-finger</keyword>
<evidence type="ECO:0000259" key="2">
    <source>
        <dbReference type="PROSITE" id="PS50158"/>
    </source>
</evidence>
<dbReference type="Proteomes" id="UP001141552">
    <property type="component" value="Unassembled WGS sequence"/>
</dbReference>
<proteinExistence type="predicted"/>
<gene>
    <name evidence="3" type="ORF">Tsubulata_023315</name>
</gene>
<dbReference type="Pfam" id="PF14392">
    <property type="entry name" value="zf-CCHC_4"/>
    <property type="match status" value="1"/>
</dbReference>
<name>A0A9Q0F3W5_9ROSI</name>
<keyword evidence="1" id="KW-0479">Metal-binding</keyword>
<reference evidence="3" key="2">
    <citation type="journal article" date="2023" name="Plants (Basel)">
        <title>Annotation of the Turnera subulata (Passifloraceae) Draft Genome Reveals the S-Locus Evolved after the Divergence of Turneroideae from Passifloroideae in a Stepwise Manner.</title>
        <authorList>
            <person name="Henning P.M."/>
            <person name="Roalson E.H."/>
            <person name="Mir W."/>
            <person name="McCubbin A.G."/>
            <person name="Shore J.S."/>
        </authorList>
    </citation>
    <scope>NUCLEOTIDE SEQUENCE</scope>
    <source>
        <strain evidence="3">F60SS</strain>
    </source>
</reference>
<evidence type="ECO:0000256" key="1">
    <source>
        <dbReference type="PROSITE-ProRule" id="PRU00047"/>
    </source>
</evidence>
<dbReference type="AlphaFoldDB" id="A0A9Q0F3W5"/>
<organism evidence="3 4">
    <name type="scientific">Turnera subulata</name>
    <dbReference type="NCBI Taxonomy" id="218843"/>
    <lineage>
        <taxon>Eukaryota</taxon>
        <taxon>Viridiplantae</taxon>
        <taxon>Streptophyta</taxon>
        <taxon>Embryophyta</taxon>
        <taxon>Tracheophyta</taxon>
        <taxon>Spermatophyta</taxon>
        <taxon>Magnoliopsida</taxon>
        <taxon>eudicotyledons</taxon>
        <taxon>Gunneridae</taxon>
        <taxon>Pentapetalae</taxon>
        <taxon>rosids</taxon>
        <taxon>fabids</taxon>
        <taxon>Malpighiales</taxon>
        <taxon>Passifloraceae</taxon>
        <taxon>Turnera</taxon>
    </lineage>
</organism>
<dbReference type="OrthoDB" id="1834906at2759"/>
<sequence>MGSSGSSNFRHEWESCLCDFGDLTPLRVSTTPDNPERRFYGCGRFFIVKVQFDLNVPLLAGTIVCNRLGQATLLSFTYERLGSVCYRCGKLDHTVEQCLVKPRRGERKRTRSRSSFGPWLRAHVPTAENKSATASLVAAKLHDGWLKSMALVAKEILITTPLTAAAKSASLKKQVRSTKMAYHLDLVVIEEKKQFNNWGLDYLDMVLDNHPSTSKP</sequence>
<accession>A0A9Q0F3W5</accession>
<dbReference type="EMBL" id="JAKUCV010007407">
    <property type="protein sequence ID" value="KAJ4823614.1"/>
    <property type="molecule type" value="Genomic_DNA"/>
</dbReference>
<comment type="caution">
    <text evidence="3">The sequence shown here is derived from an EMBL/GenBank/DDBJ whole genome shotgun (WGS) entry which is preliminary data.</text>
</comment>
<dbReference type="InterPro" id="IPR025836">
    <property type="entry name" value="Zn_knuckle_CX2CX4HX4C"/>
</dbReference>
<protein>
    <recommendedName>
        <fullName evidence="2">CCHC-type domain-containing protein</fullName>
    </recommendedName>
</protein>
<keyword evidence="1" id="KW-0862">Zinc</keyword>
<dbReference type="PROSITE" id="PS50158">
    <property type="entry name" value="ZF_CCHC"/>
    <property type="match status" value="1"/>
</dbReference>